<dbReference type="Pfam" id="PF04367">
    <property type="entry name" value="DUF502"/>
    <property type="match status" value="1"/>
</dbReference>
<dbReference type="InterPro" id="IPR007462">
    <property type="entry name" value="COV1-like"/>
</dbReference>
<sequence>MRKISIYFVKGLLVLLPLLGTFYILAFVYSKIAGLGNAILYPLVGKELPGVDFVFVVAVVCLIGLVANWWISRKILDLIENFICTMPGVKNIYNTIKDALKSLAGDKKKFDTVVLVSLNDTVYRLGFLTVKESPFRDKSGRELVGVYFPQTLQVAGDMYWVPRESVRIMDIPVDQALRLIISGGATGIGAGGNSDEWQVVSKRGMKKGGCKTT</sequence>
<comment type="caution">
    <text evidence="2">The sequence shown here is derived from an EMBL/GenBank/DDBJ whole genome shotgun (WGS) entry which is preliminary data.</text>
</comment>
<organism evidence="2 3">
    <name type="scientific">Desulforamulus profundi</name>
    <dbReference type="NCBI Taxonomy" id="1383067"/>
    <lineage>
        <taxon>Bacteria</taxon>
        <taxon>Bacillati</taxon>
        <taxon>Bacillota</taxon>
        <taxon>Clostridia</taxon>
        <taxon>Eubacteriales</taxon>
        <taxon>Peptococcaceae</taxon>
        <taxon>Desulforamulus</taxon>
    </lineage>
</organism>
<dbReference type="EMBL" id="AWQQ01000158">
    <property type="protein sequence ID" value="PHJ36694.1"/>
    <property type="molecule type" value="Genomic_DNA"/>
</dbReference>
<evidence type="ECO:0000313" key="3">
    <source>
        <dbReference type="Proteomes" id="UP000222564"/>
    </source>
</evidence>
<keyword evidence="1" id="KW-0812">Transmembrane</keyword>
<proteinExistence type="predicted"/>
<keyword evidence="1" id="KW-1133">Transmembrane helix</keyword>
<dbReference type="PANTHER" id="PTHR31876">
    <property type="entry name" value="COV-LIKE PROTEIN 1"/>
    <property type="match status" value="1"/>
</dbReference>
<gene>
    <name evidence="2" type="ORF">P378_20755</name>
</gene>
<feature type="transmembrane region" description="Helical" evidence="1">
    <location>
        <begin position="53"/>
        <end position="71"/>
    </location>
</feature>
<protein>
    <recommendedName>
        <fullName evidence="4">DUF502 domain-containing protein</fullName>
    </recommendedName>
</protein>
<keyword evidence="3" id="KW-1185">Reference proteome</keyword>
<reference evidence="2 3" key="1">
    <citation type="submission" date="2013-09" db="EMBL/GenBank/DDBJ databases">
        <title>Biodegradation of hydrocarbons in the deep terrestrial subsurface : characterization of a microbial consortium composed of two Desulfotomaculum species originating from a deep geological formation.</title>
        <authorList>
            <person name="Aullo T."/>
            <person name="Berlendis S."/>
            <person name="Lascourreges J.-F."/>
            <person name="Dessort D."/>
            <person name="Saint-Laurent S."/>
            <person name="Schraauwers B."/>
            <person name="Mas J."/>
            <person name="Magot M."/>
            <person name="Ranchou-Peyruse A."/>
        </authorList>
    </citation>
    <scope>NUCLEOTIDE SEQUENCE [LARGE SCALE GENOMIC DNA]</scope>
    <source>
        <strain evidence="2 3">Bs107</strain>
    </source>
</reference>
<feature type="transmembrane region" description="Helical" evidence="1">
    <location>
        <begin position="12"/>
        <end position="33"/>
    </location>
</feature>
<evidence type="ECO:0008006" key="4">
    <source>
        <dbReference type="Google" id="ProtNLM"/>
    </source>
</evidence>
<dbReference type="AlphaFoldDB" id="A0A2C6MB15"/>
<name>A0A2C6MB15_9FIRM</name>
<evidence type="ECO:0000313" key="2">
    <source>
        <dbReference type="EMBL" id="PHJ36694.1"/>
    </source>
</evidence>
<keyword evidence="1" id="KW-0472">Membrane</keyword>
<dbReference type="RefSeq" id="WP_099084245.1">
    <property type="nucleotide sequence ID" value="NZ_AWQQ01000158.1"/>
</dbReference>
<dbReference type="OrthoDB" id="9789516at2"/>
<evidence type="ECO:0000256" key="1">
    <source>
        <dbReference type="SAM" id="Phobius"/>
    </source>
</evidence>
<dbReference type="Proteomes" id="UP000222564">
    <property type="component" value="Unassembled WGS sequence"/>
</dbReference>
<dbReference type="PANTHER" id="PTHR31876:SF26">
    <property type="entry name" value="PROTEIN LIKE COV 2"/>
    <property type="match status" value="1"/>
</dbReference>
<accession>A0A2C6MB15</accession>